<dbReference type="KEGG" id="mmas:MYMAC_006625"/>
<keyword evidence="4" id="KW-1185">Reference proteome</keyword>
<proteinExistence type="predicted"/>
<dbReference type="EMBL" id="CP022203">
    <property type="protein sequence ID" value="ATB50968.1"/>
    <property type="molecule type" value="Genomic_DNA"/>
</dbReference>
<feature type="coiled-coil region" evidence="1">
    <location>
        <begin position="44"/>
        <end position="85"/>
    </location>
</feature>
<dbReference type="RefSeq" id="WP_239989176.1">
    <property type="nucleotide sequence ID" value="NZ_CP022203.1"/>
</dbReference>
<evidence type="ECO:0000256" key="2">
    <source>
        <dbReference type="SAM" id="MobiDB-lite"/>
    </source>
</evidence>
<name>A0A250K4Q8_9BACT</name>
<dbReference type="Proteomes" id="UP000217343">
    <property type="component" value="Chromosome"/>
</dbReference>
<evidence type="ECO:0000256" key="1">
    <source>
        <dbReference type="SAM" id="Coils"/>
    </source>
</evidence>
<accession>A0A250K4Q8</accession>
<reference evidence="3 4" key="1">
    <citation type="submission" date="2017-06" db="EMBL/GenBank/DDBJ databases">
        <title>Sequencing and comparative analysis of myxobacterial genomes.</title>
        <authorList>
            <person name="Rupp O."/>
            <person name="Goesmann A."/>
            <person name="Sogaard-Andersen L."/>
        </authorList>
    </citation>
    <scope>NUCLEOTIDE SEQUENCE [LARGE SCALE GENOMIC DNA]</scope>
    <source>
        <strain evidence="3 4">DSM 14697</strain>
    </source>
</reference>
<sequence length="87" mass="10197">MHDLMPFEPYHVDPDDPRAPPQEVWDALSPEERQRIIDSLPSKLDLAEARLSKLRRQLAEETRRREEAERQLAEARAEIERLRGGRG</sequence>
<organism evidence="3 4">
    <name type="scientific">Corallococcus macrosporus DSM 14697</name>
    <dbReference type="NCBI Taxonomy" id="1189310"/>
    <lineage>
        <taxon>Bacteria</taxon>
        <taxon>Pseudomonadati</taxon>
        <taxon>Myxococcota</taxon>
        <taxon>Myxococcia</taxon>
        <taxon>Myxococcales</taxon>
        <taxon>Cystobacterineae</taxon>
        <taxon>Myxococcaceae</taxon>
        <taxon>Corallococcus</taxon>
    </lineage>
</organism>
<dbReference type="SUPFAM" id="SSF144284">
    <property type="entry name" value="Sec2 N-terminal region"/>
    <property type="match status" value="1"/>
</dbReference>
<dbReference type="AlphaFoldDB" id="A0A250K4Q8"/>
<keyword evidence="1" id="KW-0175">Coiled coil</keyword>
<evidence type="ECO:0000313" key="3">
    <source>
        <dbReference type="EMBL" id="ATB50968.1"/>
    </source>
</evidence>
<feature type="region of interest" description="Disordered" evidence="2">
    <location>
        <begin position="1"/>
        <end position="21"/>
    </location>
</feature>
<evidence type="ECO:0000313" key="4">
    <source>
        <dbReference type="Proteomes" id="UP000217343"/>
    </source>
</evidence>
<feature type="compositionally biased region" description="Basic and acidic residues" evidence="2">
    <location>
        <begin position="1"/>
        <end position="18"/>
    </location>
</feature>
<gene>
    <name evidence="3" type="ORF">MYMAC_006625</name>
</gene>
<protein>
    <submittedName>
        <fullName evidence="3">Uncharacterized protein</fullName>
    </submittedName>
</protein>